<protein>
    <submittedName>
        <fullName evidence="2">Uncharacterized protein</fullName>
    </submittedName>
</protein>
<dbReference type="KEGG" id="afi:Acife_2947"/>
<dbReference type="Proteomes" id="UP000009220">
    <property type="component" value="Chromosome"/>
</dbReference>
<dbReference type="eggNOG" id="ENOG502ZSM6">
    <property type="taxonomic scope" value="Bacteria"/>
</dbReference>
<dbReference type="STRING" id="743299.Acife_2947"/>
<feature type="region of interest" description="Disordered" evidence="1">
    <location>
        <begin position="43"/>
        <end position="63"/>
    </location>
</feature>
<dbReference type="HOGENOM" id="CLU_2839598_0_0_6"/>
<dbReference type="AlphaFoldDB" id="G0JTQ6"/>
<gene>
    <name evidence="2" type="ORF">Acife_2947</name>
</gene>
<evidence type="ECO:0000256" key="1">
    <source>
        <dbReference type="SAM" id="MobiDB-lite"/>
    </source>
</evidence>
<proteinExistence type="predicted"/>
<evidence type="ECO:0000313" key="2">
    <source>
        <dbReference type="EMBL" id="AEM49021.1"/>
    </source>
</evidence>
<dbReference type="EMBL" id="CP002985">
    <property type="protein sequence ID" value="AEM49021.1"/>
    <property type="molecule type" value="Genomic_DNA"/>
</dbReference>
<name>G0JTQ6_9PROT</name>
<organism evidence="2 3">
    <name type="scientific">Acidithiobacillus ferrivorans SS3</name>
    <dbReference type="NCBI Taxonomy" id="743299"/>
    <lineage>
        <taxon>Bacteria</taxon>
        <taxon>Pseudomonadati</taxon>
        <taxon>Pseudomonadota</taxon>
        <taxon>Acidithiobacillia</taxon>
        <taxon>Acidithiobacillales</taxon>
        <taxon>Acidithiobacillaceae</taxon>
        <taxon>Acidithiobacillus</taxon>
    </lineage>
</organism>
<dbReference type="RefSeq" id="WP_014030264.1">
    <property type="nucleotide sequence ID" value="NC_015942.1"/>
</dbReference>
<evidence type="ECO:0000313" key="3">
    <source>
        <dbReference type="Proteomes" id="UP000009220"/>
    </source>
</evidence>
<reference evidence="2 3" key="1">
    <citation type="journal article" date="2011" name="J. Bacteriol.">
        <title>Draft genome of the psychrotolerant acidophile Acidithiobacillus ferrivorans SS3.</title>
        <authorList>
            <person name="Liljeqvist M."/>
            <person name="Valdes J."/>
            <person name="Holmes D.S."/>
            <person name="Dopson M."/>
        </authorList>
    </citation>
    <scope>NUCLEOTIDE SEQUENCE [LARGE SCALE GENOMIC DNA]</scope>
    <source>
        <strain evidence="2 3">SS3</strain>
    </source>
</reference>
<sequence length="63" mass="7264">MNPLELLLPDNLSDETATALCDVLHDLAFVCDSRYMAQVLRYRERQRSVPTPEHPWRSSPPDP</sequence>
<accession>G0JTQ6</accession>